<proteinExistence type="predicted"/>
<dbReference type="GeneID" id="25254810"/>
<protein>
    <submittedName>
        <fullName evidence="2">Uncharacterized protein</fullName>
    </submittedName>
</protein>
<dbReference type="RefSeq" id="XP_013234984.1">
    <property type="nucleotide sequence ID" value="XM_013379530.1"/>
</dbReference>
<organism evidence="2 3">
    <name type="scientific">Eimeria tenella</name>
    <name type="common">Coccidian parasite</name>
    <dbReference type="NCBI Taxonomy" id="5802"/>
    <lineage>
        <taxon>Eukaryota</taxon>
        <taxon>Sar</taxon>
        <taxon>Alveolata</taxon>
        <taxon>Apicomplexa</taxon>
        <taxon>Conoidasida</taxon>
        <taxon>Coccidia</taxon>
        <taxon>Eucoccidiorida</taxon>
        <taxon>Eimeriorina</taxon>
        <taxon>Eimeriidae</taxon>
        <taxon>Eimeria</taxon>
    </lineage>
</organism>
<accession>U6L8W2</accession>
<reference evidence="2" key="2">
    <citation type="submission" date="2013-10" db="EMBL/GenBank/DDBJ databases">
        <authorList>
            <person name="Aslett M."/>
        </authorList>
    </citation>
    <scope>NUCLEOTIDE SEQUENCE [LARGE SCALE GENOMIC DNA]</scope>
    <source>
        <strain evidence="2">Houghton</strain>
    </source>
</reference>
<keyword evidence="3" id="KW-1185">Reference proteome</keyword>
<dbReference type="AlphaFoldDB" id="U6L8W2"/>
<feature type="region of interest" description="Disordered" evidence="1">
    <location>
        <begin position="121"/>
        <end position="159"/>
    </location>
</feature>
<dbReference type="Gene3D" id="3.30.830.10">
    <property type="entry name" value="Metalloenzyme, LuxS/M16 peptidase-like"/>
    <property type="match status" value="1"/>
</dbReference>
<dbReference type="EMBL" id="HG676747">
    <property type="protein sequence ID" value="CDJ44235.1"/>
    <property type="molecule type" value="Genomic_DNA"/>
</dbReference>
<evidence type="ECO:0000313" key="2">
    <source>
        <dbReference type="EMBL" id="CDJ44235.1"/>
    </source>
</evidence>
<dbReference type="OMA" id="WVESIAD"/>
<feature type="region of interest" description="Disordered" evidence="1">
    <location>
        <begin position="1"/>
        <end position="26"/>
    </location>
</feature>
<dbReference type="VEuPathDB" id="ToxoDB:ETH_00028585"/>
<evidence type="ECO:0000313" key="3">
    <source>
        <dbReference type="Proteomes" id="UP000030747"/>
    </source>
</evidence>
<dbReference type="VEuPathDB" id="ToxoDB:ETH2_1514800"/>
<feature type="compositionally biased region" description="Basic and acidic residues" evidence="1">
    <location>
        <begin position="1"/>
        <end position="12"/>
    </location>
</feature>
<dbReference type="OrthoDB" id="10250783at2759"/>
<name>U6L8W2_EIMTE</name>
<sequence length="260" mass="26832">MIRNNKRIEDSGQHQQQQQQPQQQQQQQQVRVWRALQVSDMACVLPLGPPGSALPGSLLLLQSAVDLLHLLKQIREVRGAYGAWARTQDGLLALMTYRDPKPGQSLETFRTSGVFAQAWASGAAEGPPGGAPEAPAGAPGVAGGASEGPPGAPGGAPGVSEEQLLGALLNAVALMDKPVGLEARGPRALRQLLDGEGPPHRRAHRAQLLAAGAPEVAAAAALLSKALQGGPQSLVLVGPPEAASEVASHGVGDLARIRVE</sequence>
<dbReference type="Proteomes" id="UP000030747">
    <property type="component" value="Unassembled WGS sequence"/>
</dbReference>
<feature type="compositionally biased region" description="Low complexity" evidence="1">
    <location>
        <begin position="13"/>
        <end position="26"/>
    </location>
</feature>
<evidence type="ECO:0000256" key="1">
    <source>
        <dbReference type="SAM" id="MobiDB-lite"/>
    </source>
</evidence>
<gene>
    <name evidence="2" type="ORF">ETH_00028585</name>
</gene>
<reference evidence="2" key="1">
    <citation type="submission" date="2013-10" db="EMBL/GenBank/DDBJ databases">
        <title>Genomic analysis of the causative agents of coccidiosis in chickens.</title>
        <authorList>
            <person name="Reid A.J."/>
            <person name="Blake D."/>
            <person name="Billington K."/>
            <person name="Browne H."/>
            <person name="Dunn M."/>
            <person name="Hung S."/>
            <person name="Kawahara F."/>
            <person name="Miranda-Saavedra D."/>
            <person name="Mourier T."/>
            <person name="Nagra H."/>
            <person name="Otto T.D."/>
            <person name="Rawlings N."/>
            <person name="Sanchez A."/>
            <person name="Sanders M."/>
            <person name="Subramaniam C."/>
            <person name="Tay Y."/>
            <person name="Dear P."/>
            <person name="Doerig C."/>
            <person name="Gruber A."/>
            <person name="Parkinson J."/>
            <person name="Shirley M."/>
            <person name="Wan K.L."/>
            <person name="Berriman M."/>
            <person name="Tomley F."/>
            <person name="Pain A."/>
        </authorList>
    </citation>
    <scope>NUCLEOTIDE SEQUENCE [LARGE SCALE GENOMIC DNA]</scope>
    <source>
        <strain evidence="2">Houghton</strain>
    </source>
</reference>
<feature type="compositionally biased region" description="Low complexity" evidence="1">
    <location>
        <begin position="121"/>
        <end position="139"/>
    </location>
</feature>